<organism evidence="1 2">
    <name type="scientific">Paenibacillus uliginis N3/975</name>
    <dbReference type="NCBI Taxonomy" id="1313296"/>
    <lineage>
        <taxon>Bacteria</taxon>
        <taxon>Bacillati</taxon>
        <taxon>Bacillota</taxon>
        <taxon>Bacilli</taxon>
        <taxon>Bacillales</taxon>
        <taxon>Paenibacillaceae</taxon>
        <taxon>Paenibacillus</taxon>
    </lineage>
</organism>
<dbReference type="AlphaFoldDB" id="A0A1X7HLX9"/>
<proteinExistence type="predicted"/>
<dbReference type="EMBL" id="LT840184">
    <property type="protein sequence ID" value="SMF88061.1"/>
    <property type="molecule type" value="Genomic_DNA"/>
</dbReference>
<name>A0A1X7HLX9_9BACL</name>
<dbReference type="RefSeq" id="WP_208914866.1">
    <property type="nucleotide sequence ID" value="NZ_LT840184.1"/>
</dbReference>
<evidence type="ECO:0000313" key="1">
    <source>
        <dbReference type="EMBL" id="SMF88061.1"/>
    </source>
</evidence>
<dbReference type="STRING" id="1313296.SAMN05661091_4090"/>
<evidence type="ECO:0000313" key="2">
    <source>
        <dbReference type="Proteomes" id="UP000192940"/>
    </source>
</evidence>
<sequence>MPGCKFPKCNHAAEGTWALVDLCGEHREAISNETNLYYRKKINQHQRYLYHQISWLISWSREASE</sequence>
<protein>
    <submittedName>
        <fullName evidence="1">Uncharacterized protein</fullName>
    </submittedName>
</protein>
<dbReference type="Proteomes" id="UP000192940">
    <property type="component" value="Chromosome I"/>
</dbReference>
<keyword evidence="2" id="KW-1185">Reference proteome</keyword>
<accession>A0A1X7HLX9</accession>
<gene>
    <name evidence="1" type="ORF">SAMN05661091_4090</name>
</gene>
<reference evidence="1 2" key="1">
    <citation type="submission" date="2017-04" db="EMBL/GenBank/DDBJ databases">
        <authorList>
            <person name="Afonso C.L."/>
            <person name="Miller P.J."/>
            <person name="Scott M.A."/>
            <person name="Spackman E."/>
            <person name="Goraichik I."/>
            <person name="Dimitrov K.M."/>
            <person name="Suarez D.L."/>
            <person name="Swayne D.E."/>
        </authorList>
    </citation>
    <scope>NUCLEOTIDE SEQUENCE [LARGE SCALE GENOMIC DNA]</scope>
    <source>
        <strain evidence="1 2">N3/975</strain>
    </source>
</reference>